<reference evidence="8 9" key="1">
    <citation type="submission" date="2020-07" db="EMBL/GenBank/DDBJ databases">
        <title>Sequencing the genomes of 1000 actinobacteria strains.</title>
        <authorList>
            <person name="Klenk H.-P."/>
        </authorList>
    </citation>
    <scope>NUCLEOTIDE SEQUENCE [LARGE SCALE GENOMIC DNA]</scope>
    <source>
        <strain evidence="8 9">DSM 23987</strain>
    </source>
</reference>
<dbReference type="EMBL" id="JACCAB010000001">
    <property type="protein sequence ID" value="NYG06049.1"/>
    <property type="molecule type" value="Genomic_DNA"/>
</dbReference>
<evidence type="ECO:0000256" key="1">
    <source>
        <dbReference type="ARBA" id="ARBA00022553"/>
    </source>
</evidence>
<dbReference type="PANTHER" id="PTHR48111:SF1">
    <property type="entry name" value="TWO-COMPONENT RESPONSE REGULATOR ORR33"/>
    <property type="match status" value="1"/>
</dbReference>
<dbReference type="RefSeq" id="WP_337794702.1">
    <property type="nucleotide sequence ID" value="NZ_JACCAB010000001.1"/>
</dbReference>
<keyword evidence="3" id="KW-0805">Transcription regulation</keyword>
<dbReference type="GO" id="GO:0005829">
    <property type="term" value="C:cytosol"/>
    <property type="evidence" value="ECO:0007669"/>
    <property type="project" value="TreeGrafter"/>
</dbReference>
<dbReference type="InterPro" id="IPR011006">
    <property type="entry name" value="CheY-like_superfamily"/>
</dbReference>
<evidence type="ECO:0000256" key="4">
    <source>
        <dbReference type="ARBA" id="ARBA00023125"/>
    </source>
</evidence>
<dbReference type="SUPFAM" id="SSF52172">
    <property type="entry name" value="CheY-like"/>
    <property type="match status" value="1"/>
</dbReference>
<feature type="modified residue" description="4-aspartylphosphate" evidence="6">
    <location>
        <position position="57"/>
    </location>
</feature>
<dbReference type="PROSITE" id="PS50110">
    <property type="entry name" value="RESPONSE_REGULATORY"/>
    <property type="match status" value="1"/>
</dbReference>
<evidence type="ECO:0000259" key="7">
    <source>
        <dbReference type="PROSITE" id="PS50110"/>
    </source>
</evidence>
<protein>
    <submittedName>
        <fullName evidence="8">DNA-binding response OmpR family regulator</fullName>
    </submittedName>
</protein>
<dbReference type="GO" id="GO:0000156">
    <property type="term" value="F:phosphorelay response regulator activity"/>
    <property type="evidence" value="ECO:0007669"/>
    <property type="project" value="TreeGrafter"/>
</dbReference>
<dbReference type="SMART" id="SM00448">
    <property type="entry name" value="REC"/>
    <property type="match status" value="1"/>
</dbReference>
<evidence type="ECO:0000256" key="5">
    <source>
        <dbReference type="ARBA" id="ARBA00023163"/>
    </source>
</evidence>
<evidence type="ECO:0000256" key="3">
    <source>
        <dbReference type="ARBA" id="ARBA00023015"/>
    </source>
</evidence>
<dbReference type="FunFam" id="3.40.50.2300:FF:000001">
    <property type="entry name" value="DNA-binding response regulator PhoB"/>
    <property type="match status" value="1"/>
</dbReference>
<evidence type="ECO:0000313" key="8">
    <source>
        <dbReference type="EMBL" id="NYG06049.1"/>
    </source>
</evidence>
<dbReference type="PANTHER" id="PTHR48111">
    <property type="entry name" value="REGULATOR OF RPOS"/>
    <property type="match status" value="1"/>
</dbReference>
<name>A0A852WB62_9MICO</name>
<evidence type="ECO:0000256" key="6">
    <source>
        <dbReference type="PROSITE-ProRule" id="PRU00169"/>
    </source>
</evidence>
<proteinExistence type="predicted"/>
<feature type="domain" description="Response regulatory" evidence="7">
    <location>
        <begin position="8"/>
        <end position="123"/>
    </location>
</feature>
<keyword evidence="4 8" id="KW-0238">DNA-binding</keyword>
<dbReference type="GO" id="GO:0000976">
    <property type="term" value="F:transcription cis-regulatory region binding"/>
    <property type="evidence" value="ECO:0007669"/>
    <property type="project" value="TreeGrafter"/>
</dbReference>
<evidence type="ECO:0000256" key="2">
    <source>
        <dbReference type="ARBA" id="ARBA00023012"/>
    </source>
</evidence>
<dbReference type="Gene3D" id="3.40.50.2300">
    <property type="match status" value="1"/>
</dbReference>
<accession>A0A852WB62</accession>
<dbReference type="GO" id="GO:0006355">
    <property type="term" value="P:regulation of DNA-templated transcription"/>
    <property type="evidence" value="ECO:0007669"/>
    <property type="project" value="TreeGrafter"/>
</dbReference>
<dbReference type="AlphaFoldDB" id="A0A852WB62"/>
<dbReference type="InterPro" id="IPR001789">
    <property type="entry name" value="Sig_transdc_resp-reg_receiver"/>
</dbReference>
<keyword evidence="1 6" id="KW-0597">Phosphoprotein</keyword>
<dbReference type="Pfam" id="PF00072">
    <property type="entry name" value="Response_reg"/>
    <property type="match status" value="1"/>
</dbReference>
<organism evidence="8 9">
    <name type="scientific">Pedococcus badiiscoriae</name>
    <dbReference type="NCBI Taxonomy" id="642776"/>
    <lineage>
        <taxon>Bacteria</taxon>
        <taxon>Bacillati</taxon>
        <taxon>Actinomycetota</taxon>
        <taxon>Actinomycetes</taxon>
        <taxon>Micrococcales</taxon>
        <taxon>Intrasporangiaceae</taxon>
        <taxon>Pedococcus</taxon>
    </lineage>
</organism>
<comment type="caution">
    <text evidence="8">The sequence shown here is derived from an EMBL/GenBank/DDBJ whole genome shotgun (WGS) entry which is preliminary data.</text>
</comment>
<evidence type="ECO:0000313" key="9">
    <source>
        <dbReference type="Proteomes" id="UP000573599"/>
    </source>
</evidence>
<keyword evidence="5" id="KW-0804">Transcription</keyword>
<keyword evidence="2" id="KW-0902">Two-component regulatory system</keyword>
<dbReference type="GO" id="GO:0032993">
    <property type="term" value="C:protein-DNA complex"/>
    <property type="evidence" value="ECO:0007669"/>
    <property type="project" value="TreeGrafter"/>
</dbReference>
<dbReference type="InterPro" id="IPR039420">
    <property type="entry name" value="WalR-like"/>
</dbReference>
<sequence>MSDAEAIRVLVADDDPDIRDLVEFKLTQAGYVVQAVPDGLSAWEAFQVEAPALVILDVMMPGLSGIDVLRKIRDSGAASVPVLLLSAKSRDSDVDTGFAVGADDYVIKPFSPRELLHRVNGILARVR</sequence>
<gene>
    <name evidence="8" type="ORF">BJ986_000536</name>
</gene>
<dbReference type="Proteomes" id="UP000573599">
    <property type="component" value="Unassembled WGS sequence"/>
</dbReference>
<keyword evidence="9" id="KW-1185">Reference proteome</keyword>
<dbReference type="CDD" id="cd17574">
    <property type="entry name" value="REC_OmpR"/>
    <property type="match status" value="1"/>
</dbReference>